<proteinExistence type="predicted"/>
<protein>
    <recommendedName>
        <fullName evidence="4">Helix-turn-helix domain-containing protein</fullName>
    </recommendedName>
</protein>
<dbReference type="Proteomes" id="UP001317963">
    <property type="component" value="Chromosome"/>
</dbReference>
<evidence type="ECO:0000256" key="1">
    <source>
        <dbReference type="SAM" id="MobiDB-lite"/>
    </source>
</evidence>
<evidence type="ECO:0008006" key="4">
    <source>
        <dbReference type="Google" id="ProtNLM"/>
    </source>
</evidence>
<dbReference type="EMBL" id="CP036501">
    <property type="protein sequence ID" value="UZP75535.1"/>
    <property type="molecule type" value="Genomic_DNA"/>
</dbReference>
<dbReference type="RefSeq" id="WP_279243244.1">
    <property type="nucleotide sequence ID" value="NZ_CP036501.1"/>
</dbReference>
<feature type="region of interest" description="Disordered" evidence="1">
    <location>
        <begin position="93"/>
        <end position="113"/>
    </location>
</feature>
<evidence type="ECO:0000313" key="3">
    <source>
        <dbReference type="Proteomes" id="UP001317963"/>
    </source>
</evidence>
<name>A0ABY6Q9C6_9GAMM</name>
<reference evidence="2 3" key="1">
    <citation type="submission" date="2019-02" db="EMBL/GenBank/DDBJ databases">
        <title>Halieaceae_genomes.</title>
        <authorList>
            <person name="Li S.-H."/>
        </authorList>
    </citation>
    <scope>NUCLEOTIDE SEQUENCE [LARGE SCALE GENOMIC DNA]</scope>
    <source>
        <strain evidence="2 3">JH123</strain>
    </source>
</reference>
<sequence length="113" mass="13062">MSREQQKRAPNPPLGYSRECRLTEAKQIRLVAEFHANRIRPSRIAYRLGIDIALIESLLTGEYQPAFFSEQLAAAQKRRRDLRVKSSNRLRGQAAYEARKTAERDFETAQSQI</sequence>
<evidence type="ECO:0000313" key="2">
    <source>
        <dbReference type="EMBL" id="UZP75535.1"/>
    </source>
</evidence>
<keyword evidence="3" id="KW-1185">Reference proteome</keyword>
<feature type="compositionally biased region" description="Basic and acidic residues" evidence="1">
    <location>
        <begin position="97"/>
        <end position="107"/>
    </location>
</feature>
<accession>A0ABY6Q9C6</accession>
<gene>
    <name evidence="2" type="ORF">E0F26_02155</name>
</gene>
<organism evidence="2 3">
    <name type="scientific">Candidatus Paraluminiphilus aquimaris</name>
    <dbReference type="NCBI Taxonomy" id="2518994"/>
    <lineage>
        <taxon>Bacteria</taxon>
        <taxon>Pseudomonadati</taxon>
        <taxon>Pseudomonadota</taxon>
        <taxon>Gammaproteobacteria</taxon>
        <taxon>Cellvibrionales</taxon>
        <taxon>Halieaceae</taxon>
        <taxon>Candidatus Paraluminiphilus</taxon>
    </lineage>
</organism>